<proteinExistence type="inferred from homology"/>
<dbReference type="Proteomes" id="UP001235760">
    <property type="component" value="Unassembled WGS sequence"/>
</dbReference>
<evidence type="ECO:0000256" key="2">
    <source>
        <dbReference type="ARBA" id="ARBA00023008"/>
    </source>
</evidence>
<dbReference type="InterPro" id="IPR013766">
    <property type="entry name" value="Thioredoxin_domain"/>
</dbReference>
<comment type="similarity">
    <text evidence="1">Belongs to the SCO1/2 family.</text>
</comment>
<dbReference type="PANTHER" id="PTHR12151:SF25">
    <property type="entry name" value="LINALOOL DEHYDRATASE_ISOMERASE DOMAIN-CONTAINING PROTEIN"/>
    <property type="match status" value="1"/>
</dbReference>
<comment type="caution">
    <text evidence="4">The sequence shown here is derived from an EMBL/GenBank/DDBJ whole genome shotgun (WGS) entry which is preliminary data.</text>
</comment>
<evidence type="ECO:0000313" key="5">
    <source>
        <dbReference type="Proteomes" id="UP001235760"/>
    </source>
</evidence>
<evidence type="ECO:0000259" key="3">
    <source>
        <dbReference type="PROSITE" id="PS51352"/>
    </source>
</evidence>
<dbReference type="PROSITE" id="PS51257">
    <property type="entry name" value="PROKAR_LIPOPROTEIN"/>
    <property type="match status" value="1"/>
</dbReference>
<dbReference type="SUPFAM" id="SSF52833">
    <property type="entry name" value="Thioredoxin-like"/>
    <property type="match status" value="1"/>
</dbReference>
<dbReference type="EMBL" id="JAUZEE010000012">
    <property type="protein sequence ID" value="MDP4302506.1"/>
    <property type="molecule type" value="Genomic_DNA"/>
</dbReference>
<name>A0ABT9G7P6_LEPDI</name>
<accession>A0ABT9G7P6</accession>
<evidence type="ECO:0000256" key="1">
    <source>
        <dbReference type="ARBA" id="ARBA00010996"/>
    </source>
</evidence>
<sequence length="211" mass="23201">MTTPARPVLRRPDRRRLLASAASAALPLWLAGCDAPPRPPFKSVDITGADYANRLELPDLDGRIRTLADFKGRLPVVFFGYTQCPDVCPTTLAMLAEARTLLGRDGDKLVGILVTIDPERDTPELLRPYVASFASDWIALRGDAAQTLATARTFKVFYRKAPGPEAGRYTMDHTAASYVFDPRGRIRLYVRNGTTAADLVADLRQLLAEQA</sequence>
<organism evidence="4 5">
    <name type="scientific">Leptothrix discophora</name>
    <dbReference type="NCBI Taxonomy" id="89"/>
    <lineage>
        <taxon>Bacteria</taxon>
        <taxon>Pseudomonadati</taxon>
        <taxon>Pseudomonadota</taxon>
        <taxon>Betaproteobacteria</taxon>
        <taxon>Burkholderiales</taxon>
        <taxon>Sphaerotilaceae</taxon>
        <taxon>Leptothrix</taxon>
    </lineage>
</organism>
<dbReference type="PANTHER" id="PTHR12151">
    <property type="entry name" value="ELECTRON TRANSPORT PROTIN SCO1/SENC FAMILY MEMBER"/>
    <property type="match status" value="1"/>
</dbReference>
<gene>
    <name evidence="4" type="ORF">Q8X39_17855</name>
</gene>
<reference evidence="4 5" key="1">
    <citation type="submission" date="2023-08" db="EMBL/GenBank/DDBJ databases">
        <authorList>
            <person name="Roldan D.M."/>
            <person name="Menes R.J."/>
        </authorList>
    </citation>
    <scope>NUCLEOTIDE SEQUENCE [LARGE SCALE GENOMIC DNA]</scope>
    <source>
        <strain evidence="4 5">CCM 2812</strain>
    </source>
</reference>
<dbReference type="RefSeq" id="WP_305751047.1">
    <property type="nucleotide sequence ID" value="NZ_JAUZEE010000012.1"/>
</dbReference>
<dbReference type="InterPro" id="IPR003782">
    <property type="entry name" value="SCO1/SenC"/>
</dbReference>
<keyword evidence="2" id="KW-0186">Copper</keyword>
<keyword evidence="5" id="KW-1185">Reference proteome</keyword>
<dbReference type="CDD" id="cd02968">
    <property type="entry name" value="SCO"/>
    <property type="match status" value="1"/>
</dbReference>
<dbReference type="PROSITE" id="PS51352">
    <property type="entry name" value="THIOREDOXIN_2"/>
    <property type="match status" value="1"/>
</dbReference>
<evidence type="ECO:0000313" key="4">
    <source>
        <dbReference type="EMBL" id="MDP4302506.1"/>
    </source>
</evidence>
<dbReference type="Gene3D" id="3.40.30.10">
    <property type="entry name" value="Glutaredoxin"/>
    <property type="match status" value="1"/>
</dbReference>
<dbReference type="InterPro" id="IPR036249">
    <property type="entry name" value="Thioredoxin-like_sf"/>
</dbReference>
<protein>
    <submittedName>
        <fullName evidence="4">SCO family protein</fullName>
    </submittedName>
</protein>
<dbReference type="Pfam" id="PF02630">
    <property type="entry name" value="SCO1-SenC"/>
    <property type="match status" value="1"/>
</dbReference>
<feature type="domain" description="Thioredoxin" evidence="3">
    <location>
        <begin position="46"/>
        <end position="208"/>
    </location>
</feature>